<gene>
    <name evidence="1" type="ORF">AA314_08376</name>
</gene>
<accession>A0AAC8TIF9</accession>
<evidence type="ECO:0000313" key="1">
    <source>
        <dbReference type="EMBL" id="AKJ06750.1"/>
    </source>
</evidence>
<organism evidence="1 2">
    <name type="scientific">Archangium gephyra</name>
    <dbReference type="NCBI Taxonomy" id="48"/>
    <lineage>
        <taxon>Bacteria</taxon>
        <taxon>Pseudomonadati</taxon>
        <taxon>Myxococcota</taxon>
        <taxon>Myxococcia</taxon>
        <taxon>Myxococcales</taxon>
        <taxon>Cystobacterineae</taxon>
        <taxon>Archangiaceae</taxon>
        <taxon>Archangium</taxon>
    </lineage>
</organism>
<reference evidence="1 2" key="1">
    <citation type="submission" date="2015-05" db="EMBL/GenBank/DDBJ databases">
        <title>Genome assembly of Archangium gephyra DSM 2261.</title>
        <authorList>
            <person name="Sharma G."/>
            <person name="Subramanian S."/>
        </authorList>
    </citation>
    <scope>NUCLEOTIDE SEQUENCE [LARGE SCALE GENOMIC DNA]</scope>
    <source>
        <strain evidence="1 2">DSM 2261</strain>
    </source>
</reference>
<dbReference type="EMBL" id="CP011509">
    <property type="protein sequence ID" value="AKJ06750.1"/>
    <property type="molecule type" value="Genomic_DNA"/>
</dbReference>
<name>A0AAC8TIF9_9BACT</name>
<dbReference type="KEGG" id="age:AA314_08376"/>
<dbReference type="Proteomes" id="UP000035579">
    <property type="component" value="Chromosome"/>
</dbReference>
<proteinExistence type="predicted"/>
<evidence type="ECO:0000313" key="2">
    <source>
        <dbReference type="Proteomes" id="UP000035579"/>
    </source>
</evidence>
<protein>
    <submittedName>
        <fullName evidence="1">Uncharacterized protein</fullName>
    </submittedName>
</protein>
<dbReference type="AlphaFoldDB" id="A0AAC8TIF9"/>
<sequence length="66" mass="7103">MLGRRGCGGLGFLFPGHDAHAQRHDAHAHHRRYHGSLHGPPREFISNACRHPGKAGAMAMNGVEGV</sequence>